<evidence type="ECO:0000313" key="2">
    <source>
        <dbReference type="EMBL" id="ADU80796.1"/>
    </source>
</evidence>
<reference evidence="3" key="1">
    <citation type="submission" date="2010-11" db="EMBL/GenBank/DDBJ databases">
        <title>Genome sequence of Helicobacter pylori strain India7.</title>
        <authorList>
            <person name="Kersulyte D."/>
            <person name="Mukhopadhyay A."/>
            <person name="Choudhury A."/>
            <person name="Nair G.B."/>
            <person name="Berg D.E."/>
        </authorList>
    </citation>
    <scope>NUCLEOTIDE SEQUENCE [LARGE SCALE GENOMIC DNA]</scope>
    <source>
        <strain evidence="3">India7</strain>
    </source>
</reference>
<organism evidence="2 3">
    <name type="scientific">Helicobacter pylori (strain India7)</name>
    <dbReference type="NCBI Taxonomy" id="907238"/>
    <lineage>
        <taxon>Bacteria</taxon>
        <taxon>Pseudomonadati</taxon>
        <taxon>Campylobacterota</taxon>
        <taxon>Epsilonproteobacteria</taxon>
        <taxon>Campylobacterales</taxon>
        <taxon>Helicobacteraceae</taxon>
        <taxon>Helicobacter</taxon>
    </lineage>
</organism>
<name>E8QEV0_HELP7</name>
<evidence type="ECO:0000256" key="1">
    <source>
        <dbReference type="SAM" id="MobiDB-lite"/>
    </source>
</evidence>
<dbReference type="PATRIC" id="fig|907238.3.peg.1604"/>
<gene>
    <name evidence="2" type="ordered locus">HPIN_08070</name>
</gene>
<dbReference type="KEGG" id="hpn:HPIN_08070"/>
<dbReference type="AlphaFoldDB" id="E8QEV0"/>
<protein>
    <submittedName>
        <fullName evidence="2">Uncharacterized protein</fullName>
    </submittedName>
</protein>
<accession>E8QEV0</accession>
<sequence length="44" mass="5276">MKYLEKHKSRSNETPKVSQVAPKKVNKEKPRIVQKEHHKPKKKK</sequence>
<feature type="compositionally biased region" description="Basic and acidic residues" evidence="1">
    <location>
        <begin position="1"/>
        <end position="13"/>
    </location>
</feature>
<evidence type="ECO:0000313" key="3">
    <source>
        <dbReference type="Proteomes" id="UP000009059"/>
    </source>
</evidence>
<dbReference type="Proteomes" id="UP000009059">
    <property type="component" value="Chromosome"/>
</dbReference>
<dbReference type="HOGENOM" id="CLU_3217072_0_0_7"/>
<dbReference type="EMBL" id="CP002331">
    <property type="protein sequence ID" value="ADU80796.1"/>
    <property type="molecule type" value="Genomic_DNA"/>
</dbReference>
<proteinExistence type="predicted"/>
<feature type="compositionally biased region" description="Basic and acidic residues" evidence="1">
    <location>
        <begin position="25"/>
        <end position="35"/>
    </location>
</feature>
<feature type="region of interest" description="Disordered" evidence="1">
    <location>
        <begin position="1"/>
        <end position="44"/>
    </location>
</feature>